<dbReference type="Proteomes" id="UP000279911">
    <property type="component" value="Unassembled WGS sequence"/>
</dbReference>
<evidence type="ECO:0000313" key="9">
    <source>
        <dbReference type="EMBL" id="RSD23292.1"/>
    </source>
</evidence>
<evidence type="ECO:0000256" key="1">
    <source>
        <dbReference type="ARBA" id="ARBA00001933"/>
    </source>
</evidence>
<comment type="cofactor">
    <cofactor evidence="1 7">
        <name>pyridoxal 5'-phosphate</name>
        <dbReference type="ChEBI" id="CHEBI:597326"/>
    </cofactor>
</comment>
<dbReference type="PANTHER" id="PTHR11601">
    <property type="entry name" value="CYSTEINE DESULFURYLASE FAMILY MEMBER"/>
    <property type="match status" value="1"/>
</dbReference>
<keyword evidence="9" id="KW-0808">Transferase</keyword>
<evidence type="ECO:0000313" key="10">
    <source>
        <dbReference type="Proteomes" id="UP000279911"/>
    </source>
</evidence>
<comment type="similarity">
    <text evidence="2">Belongs to the class-V pyridoxal-phosphate-dependent aminotransferase family. NifS/IscS subfamily.</text>
</comment>
<dbReference type="AlphaFoldDB" id="A0A3R9EVJ4"/>
<keyword evidence="9" id="KW-0032">Aminotransferase</keyword>
<dbReference type="GO" id="GO:0046872">
    <property type="term" value="F:metal ion binding"/>
    <property type="evidence" value="ECO:0007669"/>
    <property type="project" value="UniProtKB-KW"/>
</dbReference>
<evidence type="ECO:0000256" key="6">
    <source>
        <dbReference type="ARBA" id="ARBA00023014"/>
    </source>
</evidence>
<dbReference type="PIRSF" id="PIRSF005572">
    <property type="entry name" value="NifS"/>
    <property type="match status" value="1"/>
</dbReference>
<dbReference type="SUPFAM" id="SSF53383">
    <property type="entry name" value="PLP-dependent transferases"/>
    <property type="match status" value="1"/>
</dbReference>
<gene>
    <name evidence="9" type="ORF">EJA10_20185</name>
</gene>
<evidence type="ECO:0000259" key="8">
    <source>
        <dbReference type="Pfam" id="PF00266"/>
    </source>
</evidence>
<dbReference type="Gene3D" id="3.40.640.10">
    <property type="entry name" value="Type I PLP-dependent aspartate aminotransferase-like (Major domain)"/>
    <property type="match status" value="1"/>
</dbReference>
<comment type="caution">
    <text evidence="9">The sequence shown here is derived from an EMBL/GenBank/DDBJ whole genome shotgun (WGS) entry which is preliminary data.</text>
</comment>
<dbReference type="Gene3D" id="3.90.1150.10">
    <property type="entry name" value="Aspartate Aminotransferase, domain 1"/>
    <property type="match status" value="1"/>
</dbReference>
<dbReference type="GO" id="GO:0051536">
    <property type="term" value="F:iron-sulfur cluster binding"/>
    <property type="evidence" value="ECO:0007669"/>
    <property type="project" value="UniProtKB-KW"/>
</dbReference>
<protein>
    <submittedName>
        <fullName evidence="9">Aminotransferase class V-fold PLP-dependent enzyme</fullName>
    </submittedName>
</protein>
<proteinExistence type="inferred from homology"/>
<keyword evidence="5" id="KW-0408">Iron</keyword>
<keyword evidence="6" id="KW-0411">Iron-sulfur</keyword>
<dbReference type="EMBL" id="RSFW01000027">
    <property type="protein sequence ID" value="RSD23292.1"/>
    <property type="molecule type" value="Genomic_DNA"/>
</dbReference>
<dbReference type="InterPro" id="IPR020578">
    <property type="entry name" value="Aminotrans_V_PyrdxlP_BS"/>
</dbReference>
<dbReference type="RefSeq" id="WP_125481841.1">
    <property type="nucleotide sequence ID" value="NZ_RSFW01000027.1"/>
</dbReference>
<dbReference type="InterPro" id="IPR016454">
    <property type="entry name" value="Cysteine_dSase"/>
</dbReference>
<keyword evidence="4" id="KW-0663">Pyridoxal phosphate</keyword>
<feature type="domain" description="Aminotransferase class V" evidence="8">
    <location>
        <begin position="3"/>
        <end position="365"/>
    </location>
</feature>
<evidence type="ECO:0000256" key="7">
    <source>
        <dbReference type="RuleBase" id="RU004504"/>
    </source>
</evidence>
<dbReference type="InterPro" id="IPR015421">
    <property type="entry name" value="PyrdxlP-dep_Trfase_major"/>
</dbReference>
<evidence type="ECO:0000256" key="4">
    <source>
        <dbReference type="ARBA" id="ARBA00022898"/>
    </source>
</evidence>
<dbReference type="Pfam" id="PF00266">
    <property type="entry name" value="Aminotran_5"/>
    <property type="match status" value="1"/>
</dbReference>
<organism evidence="9 10">
    <name type="scientific">Mesobacillus subterraneus</name>
    <dbReference type="NCBI Taxonomy" id="285983"/>
    <lineage>
        <taxon>Bacteria</taxon>
        <taxon>Bacillati</taxon>
        <taxon>Bacillota</taxon>
        <taxon>Bacilli</taxon>
        <taxon>Bacillales</taxon>
        <taxon>Bacillaceae</taxon>
        <taxon>Mesobacillus</taxon>
    </lineage>
</organism>
<dbReference type="Gene3D" id="1.10.260.50">
    <property type="match status" value="1"/>
</dbReference>
<reference evidence="10" key="1">
    <citation type="submission" date="2018-12" db="EMBL/GenBank/DDBJ databases">
        <title>Bacillus chawlae sp. nov., Bacillus glennii sp. nov., and Bacillus saganii sp. nov. Isolated from the Vehicle Assembly Building at Kennedy Space Center where the Viking Spacecraft were Assembled.</title>
        <authorList>
            <person name="Seuylemezian A."/>
            <person name="Vaishampayan P."/>
        </authorList>
    </citation>
    <scope>NUCLEOTIDE SEQUENCE [LARGE SCALE GENOMIC DNA]</scope>
    <source>
        <strain evidence="10">DSM 13966</strain>
    </source>
</reference>
<keyword evidence="3" id="KW-0479">Metal-binding</keyword>
<dbReference type="InterPro" id="IPR015424">
    <property type="entry name" value="PyrdxlP-dep_Trfase"/>
</dbReference>
<dbReference type="InterPro" id="IPR000192">
    <property type="entry name" value="Aminotrans_V_dom"/>
</dbReference>
<name>A0A3R9EVJ4_9BACI</name>
<dbReference type="PROSITE" id="PS00595">
    <property type="entry name" value="AA_TRANSFER_CLASS_5"/>
    <property type="match status" value="1"/>
</dbReference>
<accession>A0A3R9EVJ4</accession>
<evidence type="ECO:0000256" key="3">
    <source>
        <dbReference type="ARBA" id="ARBA00022723"/>
    </source>
</evidence>
<dbReference type="NCBIfam" id="NF002806">
    <property type="entry name" value="PRK02948.1"/>
    <property type="match status" value="1"/>
</dbReference>
<dbReference type="OrthoDB" id="9808002at2"/>
<dbReference type="GO" id="GO:0008483">
    <property type="term" value="F:transaminase activity"/>
    <property type="evidence" value="ECO:0007669"/>
    <property type="project" value="UniProtKB-KW"/>
</dbReference>
<sequence>MKYFDYAATCPLDPEAADIFVKASTDYFGNSQSLHETGSTSANLLESCREEFARMLGVDSAGIYFSSGGSESNFLGIMALLSAARKNGNHIITTLAEHSSVFNLMKKLEREGWEVTYLPLDEKGLVDFESFLAAVKEETVLVSIHHGNSEVGTVQPIKKIADFCRDKQIFIHTDCVQTFGKISIAGIAGSVDALSISGHKFYGPKGTGVAYINPRVAWQPFIEGTVHEKGFRPGTVNVPGIAAMTSAAQKVHLTLPEEAKRLKALRSTLLASLSNSKDRFRMFGSEGEEQLPGILGMGIIGVEGQLVLLECNRRGYAISTGTACHTGMLSPAKTMTAMGIEGKAAKEFFRISFGRFTTDKDAEDLGKILADLTVQVSAF</sequence>
<evidence type="ECO:0000256" key="5">
    <source>
        <dbReference type="ARBA" id="ARBA00023004"/>
    </source>
</evidence>
<dbReference type="InterPro" id="IPR015422">
    <property type="entry name" value="PyrdxlP-dep_Trfase_small"/>
</dbReference>
<dbReference type="PANTHER" id="PTHR11601:SF36">
    <property type="entry name" value="CYSTEINE DESULFURASE NIFS-RELATED"/>
    <property type="match status" value="1"/>
</dbReference>
<evidence type="ECO:0000256" key="2">
    <source>
        <dbReference type="ARBA" id="ARBA00006490"/>
    </source>
</evidence>